<keyword evidence="6" id="KW-0460">Magnesium</keyword>
<dbReference type="InterPro" id="IPR007581">
    <property type="entry name" value="Endonuclease-V"/>
</dbReference>
<dbReference type="PATRIC" id="fig|398512.5.peg.4866"/>
<dbReference type="GO" id="GO:0006281">
    <property type="term" value="P:DNA repair"/>
    <property type="evidence" value="ECO:0007669"/>
    <property type="project" value="UniProtKB-UniRule"/>
</dbReference>
<dbReference type="NCBIfam" id="NF008629">
    <property type="entry name" value="PRK11617.1"/>
    <property type="match status" value="1"/>
</dbReference>
<evidence type="ECO:0000256" key="6">
    <source>
        <dbReference type="HAMAP-Rule" id="MF_00801"/>
    </source>
</evidence>
<evidence type="ECO:0000256" key="3">
    <source>
        <dbReference type="ARBA" id="ARBA00022722"/>
    </source>
</evidence>
<dbReference type="OrthoDB" id="9790916at2"/>
<dbReference type="CDD" id="cd06559">
    <property type="entry name" value="Endonuclease_V"/>
    <property type="match status" value="1"/>
</dbReference>
<feature type="site" description="Interaction with target DNA" evidence="6">
    <location>
        <position position="81"/>
    </location>
</feature>
<dbReference type="PANTHER" id="PTHR28511">
    <property type="entry name" value="ENDONUCLEASE V"/>
    <property type="match status" value="1"/>
</dbReference>
<comment type="similarity">
    <text evidence="6">Belongs to the endonuclease V family.</text>
</comment>
<keyword evidence="6" id="KW-0227">DNA damage</keyword>
<sequence>MKPVFEHPWNLNEAEALVLQQQLAKKVIAQDALSDIKYIAGCDVAYDDKNDLQIAAVVVLDSGTLDVVETSVVQDVSHFPYIPGLFSFRELPSLAKALDAIKTIPDLIVCDGQGIAHPRRFGLACHLGVLFDIPTIGCGKTRLHGQSVVPGLKRGDHAPLIDNEEIIGNVLRTQGNVKPVYVSVGHKISLKTACDWIIKLSPNYRLPETTRHADHAVRMALKRE</sequence>
<evidence type="ECO:0000256" key="4">
    <source>
        <dbReference type="ARBA" id="ARBA00022759"/>
    </source>
</evidence>
<keyword evidence="3 6" id="KW-0540">Nuclease</keyword>
<name>A0A0L6JUP6_9FIRM</name>
<comment type="function">
    <text evidence="6">DNA repair enzyme involved in the repair of deaminated bases. Selectively cleaves double-stranded DNA at the second phosphodiester bond 3' to a deoxyinosine leaving behind the intact lesion on the nicked DNA.</text>
</comment>
<comment type="cofactor">
    <cofactor evidence="6">
        <name>Mg(2+)</name>
        <dbReference type="ChEBI" id="CHEBI:18420"/>
    </cofactor>
</comment>
<dbReference type="GO" id="GO:0016891">
    <property type="term" value="F:RNA endonuclease activity producing 5'-phosphomonoesters, hydrolytic mechanism"/>
    <property type="evidence" value="ECO:0007669"/>
    <property type="project" value="TreeGrafter"/>
</dbReference>
<evidence type="ECO:0000313" key="8">
    <source>
        <dbReference type="Proteomes" id="UP000036923"/>
    </source>
</evidence>
<comment type="catalytic activity">
    <reaction evidence="6">
        <text>Endonucleolytic cleavage at apurinic or apyrimidinic sites to products with a 5'-phosphate.</text>
        <dbReference type="EC" id="3.1.21.7"/>
    </reaction>
</comment>
<accession>A0A0L6JUP6</accession>
<dbReference type="eggNOG" id="COG1515">
    <property type="taxonomic scope" value="Bacteria"/>
</dbReference>
<keyword evidence="8" id="KW-1185">Reference proteome</keyword>
<comment type="subcellular location">
    <subcellularLocation>
        <location evidence="1 6">Cytoplasm</location>
    </subcellularLocation>
</comment>
<dbReference type="Gene3D" id="3.30.2170.10">
    <property type="entry name" value="archaeoglobus fulgidus dsm 4304 superfamily"/>
    <property type="match status" value="1"/>
</dbReference>
<keyword evidence="2 6" id="KW-0963">Cytoplasm</keyword>
<evidence type="ECO:0000256" key="1">
    <source>
        <dbReference type="ARBA" id="ARBA00004496"/>
    </source>
</evidence>
<evidence type="ECO:0000256" key="5">
    <source>
        <dbReference type="ARBA" id="ARBA00022801"/>
    </source>
</evidence>
<evidence type="ECO:0000313" key="7">
    <source>
        <dbReference type="EMBL" id="KNY29370.1"/>
    </source>
</evidence>
<dbReference type="GO" id="GO:0003727">
    <property type="term" value="F:single-stranded RNA binding"/>
    <property type="evidence" value="ECO:0007669"/>
    <property type="project" value="TreeGrafter"/>
</dbReference>
<keyword evidence="4 6" id="KW-0255">Endonuclease</keyword>
<dbReference type="GO" id="GO:0005737">
    <property type="term" value="C:cytoplasm"/>
    <property type="evidence" value="ECO:0007669"/>
    <property type="project" value="UniProtKB-SubCell"/>
</dbReference>
<dbReference type="RefSeq" id="WP_036935673.1">
    <property type="nucleotide sequence ID" value="NZ_LGTC01000001.1"/>
</dbReference>
<feature type="binding site" evidence="6">
    <location>
        <position position="111"/>
    </location>
    <ligand>
        <name>Mg(2+)</name>
        <dbReference type="ChEBI" id="CHEBI:18420"/>
    </ligand>
</feature>
<feature type="binding site" evidence="6">
    <location>
        <position position="43"/>
    </location>
    <ligand>
        <name>Mg(2+)</name>
        <dbReference type="ChEBI" id="CHEBI:18420"/>
    </ligand>
</feature>
<dbReference type="GO" id="GO:0000287">
    <property type="term" value="F:magnesium ion binding"/>
    <property type="evidence" value="ECO:0007669"/>
    <property type="project" value="UniProtKB-UniRule"/>
</dbReference>
<keyword evidence="6" id="KW-0479">Metal-binding</keyword>
<protein>
    <recommendedName>
        <fullName evidence="6">Endonuclease V</fullName>
        <ecNumber evidence="6">3.1.21.7</ecNumber>
    </recommendedName>
    <alternativeName>
        <fullName evidence="6">Deoxyinosine 3'endonuclease</fullName>
    </alternativeName>
    <alternativeName>
        <fullName evidence="6">Deoxyribonuclease V</fullName>
        <shortName evidence="6">DNase V</shortName>
    </alternativeName>
</protein>
<proteinExistence type="inferred from homology"/>
<dbReference type="STRING" id="398512.Bccel_4644"/>
<comment type="caution">
    <text evidence="7">The sequence shown here is derived from an EMBL/GenBank/DDBJ whole genome shotgun (WGS) entry which is preliminary data.</text>
</comment>
<dbReference type="AlphaFoldDB" id="A0A0L6JUP6"/>
<reference evidence="8" key="1">
    <citation type="submission" date="2015-07" db="EMBL/GenBank/DDBJ databases">
        <title>Near-Complete Genome Sequence of the Cellulolytic Bacterium Bacteroides (Pseudobacteroides) cellulosolvens ATCC 35603.</title>
        <authorList>
            <person name="Dassa B."/>
            <person name="Utturkar S.M."/>
            <person name="Klingeman D.M."/>
            <person name="Hurt R.A."/>
            <person name="Keller M."/>
            <person name="Xu J."/>
            <person name="Reddy Y.H.K."/>
            <person name="Borovok I."/>
            <person name="Grinberg I.R."/>
            <person name="Lamed R."/>
            <person name="Zhivin O."/>
            <person name="Bayer E.A."/>
            <person name="Brown S.D."/>
        </authorList>
    </citation>
    <scope>NUCLEOTIDE SEQUENCE [LARGE SCALE GENOMIC DNA]</scope>
    <source>
        <strain evidence="8">DSM 2933</strain>
    </source>
</reference>
<dbReference type="Pfam" id="PF04493">
    <property type="entry name" value="Endonuclease_5"/>
    <property type="match status" value="1"/>
</dbReference>
<dbReference type="GO" id="GO:0043737">
    <property type="term" value="F:deoxyribonuclease V activity"/>
    <property type="evidence" value="ECO:0007669"/>
    <property type="project" value="UniProtKB-UniRule"/>
</dbReference>
<dbReference type="PANTHER" id="PTHR28511:SF1">
    <property type="entry name" value="ENDONUCLEASE V"/>
    <property type="match status" value="1"/>
</dbReference>
<organism evidence="7 8">
    <name type="scientific">Pseudobacteroides cellulosolvens ATCC 35603 = DSM 2933</name>
    <dbReference type="NCBI Taxonomy" id="398512"/>
    <lineage>
        <taxon>Bacteria</taxon>
        <taxon>Bacillati</taxon>
        <taxon>Bacillota</taxon>
        <taxon>Clostridia</taxon>
        <taxon>Eubacteriales</taxon>
        <taxon>Oscillospiraceae</taxon>
        <taxon>Pseudobacteroides</taxon>
    </lineage>
</organism>
<dbReference type="Proteomes" id="UP000036923">
    <property type="component" value="Unassembled WGS sequence"/>
</dbReference>
<keyword evidence="5 6" id="KW-0378">Hydrolase</keyword>
<keyword evidence="6" id="KW-0234">DNA repair</keyword>
<gene>
    <name evidence="6" type="primary">nfi</name>
    <name evidence="7" type="ORF">Bccel_4644</name>
</gene>
<dbReference type="HAMAP" id="MF_00801">
    <property type="entry name" value="Endonuclease_5"/>
    <property type="match status" value="1"/>
</dbReference>
<evidence type="ECO:0000256" key="2">
    <source>
        <dbReference type="ARBA" id="ARBA00022490"/>
    </source>
</evidence>
<dbReference type="EC" id="3.1.21.7" evidence="6"/>
<dbReference type="EMBL" id="LGTC01000001">
    <property type="protein sequence ID" value="KNY29370.1"/>
    <property type="molecule type" value="Genomic_DNA"/>
</dbReference>